<accession>A0ABW6A1T9</accession>
<dbReference type="Proteomes" id="UP001597511">
    <property type="component" value="Unassembled WGS sequence"/>
</dbReference>
<keyword evidence="3" id="KW-1185">Reference proteome</keyword>
<name>A0ABW6A1T9_9BACT</name>
<sequence length="146" mass="16168">MTFYSFILYLLLLSGCGCFMPSGDFREVEFSAGLCEGTCPQFSITINETGASTYVAGMFNDREGTFTTVIKPAQFDSLKYFIAKADLNSLPDTYATQATDMPSYQIKVSFPGGTTKTIDDYGPAGPRALQELYGFIFSLRETQDWK</sequence>
<reference evidence="3" key="1">
    <citation type="journal article" date="2019" name="Int. J. Syst. Evol. Microbiol.">
        <title>The Global Catalogue of Microorganisms (GCM) 10K type strain sequencing project: providing services to taxonomists for standard genome sequencing and annotation.</title>
        <authorList>
            <consortium name="The Broad Institute Genomics Platform"/>
            <consortium name="The Broad Institute Genome Sequencing Center for Infectious Disease"/>
            <person name="Wu L."/>
            <person name="Ma J."/>
        </authorList>
    </citation>
    <scope>NUCLEOTIDE SEQUENCE [LARGE SCALE GENOMIC DNA]</scope>
    <source>
        <strain evidence="3">KCTC 23299</strain>
    </source>
</reference>
<feature type="domain" description="DUF6438" evidence="1">
    <location>
        <begin position="27"/>
        <end position="138"/>
    </location>
</feature>
<dbReference type="RefSeq" id="WP_386095112.1">
    <property type="nucleotide sequence ID" value="NZ_JBHUOZ010000001.1"/>
</dbReference>
<dbReference type="Pfam" id="PF20033">
    <property type="entry name" value="DUF6438"/>
    <property type="match status" value="1"/>
</dbReference>
<dbReference type="EMBL" id="JBHUOZ010000001">
    <property type="protein sequence ID" value="MFD2918680.1"/>
    <property type="molecule type" value="Genomic_DNA"/>
</dbReference>
<gene>
    <name evidence="2" type="ORF">ACFS6H_03090</name>
</gene>
<dbReference type="InterPro" id="IPR045497">
    <property type="entry name" value="DUF6438"/>
</dbReference>
<protein>
    <submittedName>
        <fullName evidence="2">DUF6438 domain-containing protein</fullName>
    </submittedName>
</protein>
<comment type="caution">
    <text evidence="2">The sequence shown here is derived from an EMBL/GenBank/DDBJ whole genome shotgun (WGS) entry which is preliminary data.</text>
</comment>
<proteinExistence type="predicted"/>
<evidence type="ECO:0000259" key="1">
    <source>
        <dbReference type="Pfam" id="PF20033"/>
    </source>
</evidence>
<organism evidence="2 3">
    <name type="scientific">Terrimonas rubra</name>
    <dbReference type="NCBI Taxonomy" id="1035890"/>
    <lineage>
        <taxon>Bacteria</taxon>
        <taxon>Pseudomonadati</taxon>
        <taxon>Bacteroidota</taxon>
        <taxon>Chitinophagia</taxon>
        <taxon>Chitinophagales</taxon>
        <taxon>Chitinophagaceae</taxon>
        <taxon>Terrimonas</taxon>
    </lineage>
</organism>
<evidence type="ECO:0000313" key="3">
    <source>
        <dbReference type="Proteomes" id="UP001597511"/>
    </source>
</evidence>
<evidence type="ECO:0000313" key="2">
    <source>
        <dbReference type="EMBL" id="MFD2918680.1"/>
    </source>
</evidence>